<keyword evidence="3" id="KW-1185">Reference proteome</keyword>
<dbReference type="OrthoDB" id="3260716at2759"/>
<reference evidence="2 3" key="1">
    <citation type="submission" date="2017-10" db="EMBL/GenBank/DDBJ databases">
        <title>Comparative genomics in systemic dimorphic fungi from Ajellomycetaceae.</title>
        <authorList>
            <person name="Munoz J.F."/>
            <person name="Mcewen J.G."/>
            <person name="Clay O.K."/>
            <person name="Cuomo C.A."/>
        </authorList>
    </citation>
    <scope>NUCLEOTIDE SEQUENCE [LARGE SCALE GENOMIC DNA]</scope>
    <source>
        <strain evidence="2 3">UAMH130</strain>
    </source>
</reference>
<evidence type="ECO:0000313" key="3">
    <source>
        <dbReference type="Proteomes" id="UP000224080"/>
    </source>
</evidence>
<feature type="region of interest" description="Disordered" evidence="1">
    <location>
        <begin position="1"/>
        <end position="145"/>
    </location>
</feature>
<evidence type="ECO:0000256" key="1">
    <source>
        <dbReference type="SAM" id="MobiDB-lite"/>
    </source>
</evidence>
<comment type="caution">
    <text evidence="2">The sequence shown here is derived from an EMBL/GenBank/DDBJ whole genome shotgun (WGS) entry which is preliminary data.</text>
</comment>
<name>A0A2B7X2P3_9EURO</name>
<proteinExistence type="predicted"/>
<dbReference type="EMBL" id="PDNC01000053">
    <property type="protein sequence ID" value="PGH03027.1"/>
    <property type="molecule type" value="Genomic_DNA"/>
</dbReference>
<accession>A0A2B7X2P3</accession>
<organism evidence="2 3">
    <name type="scientific">Blastomyces parvus</name>
    <dbReference type="NCBI Taxonomy" id="2060905"/>
    <lineage>
        <taxon>Eukaryota</taxon>
        <taxon>Fungi</taxon>
        <taxon>Dikarya</taxon>
        <taxon>Ascomycota</taxon>
        <taxon>Pezizomycotina</taxon>
        <taxon>Eurotiomycetes</taxon>
        <taxon>Eurotiomycetidae</taxon>
        <taxon>Onygenales</taxon>
        <taxon>Ajellomycetaceae</taxon>
        <taxon>Blastomyces</taxon>
    </lineage>
</organism>
<gene>
    <name evidence="2" type="ORF">GX51_04345</name>
</gene>
<sequence length="145" mass="15657">MSAPRETDSYNNPKGEFHPSARRSPPMEIHGHKPGTKASPADYAPEFHAQTLPAGTAPADRTFAPHTGGMAQEEGTHAIDALGGADSRELNKGLGQPMWGETSAQLHHDGQAHPKHHGSGLEGVGASSREYMDEEREMQQRRDSE</sequence>
<dbReference type="AlphaFoldDB" id="A0A2B7X2P3"/>
<protein>
    <submittedName>
        <fullName evidence="2">Uncharacterized protein</fullName>
    </submittedName>
</protein>
<evidence type="ECO:0000313" key="2">
    <source>
        <dbReference type="EMBL" id="PGH03027.1"/>
    </source>
</evidence>
<dbReference type="Proteomes" id="UP000224080">
    <property type="component" value="Unassembled WGS sequence"/>
</dbReference>